<evidence type="ECO:0000259" key="9">
    <source>
        <dbReference type="PROSITE" id="PS50951"/>
    </source>
</evidence>
<gene>
    <name evidence="10" type="ORF">APHIGO_LOCUS5396</name>
</gene>
<reference evidence="10" key="2">
    <citation type="submission" date="2022-10" db="EMBL/GenBank/DDBJ databases">
        <authorList>
            <consortium name="ENA_rothamsted_submissions"/>
            <consortium name="culmorum"/>
            <person name="King R."/>
        </authorList>
    </citation>
    <scope>NUCLEOTIDE SEQUENCE</scope>
</reference>
<dbReference type="FunFam" id="2.10.110.10:FF:000104">
    <property type="entry name" value="Ras association domain-containing protein 2"/>
    <property type="match status" value="1"/>
</dbReference>
<dbReference type="InterPro" id="IPR029071">
    <property type="entry name" value="Ubiquitin-like_domsf"/>
</dbReference>
<dbReference type="PROSITE" id="PS50023">
    <property type="entry name" value="LIM_DOMAIN_2"/>
    <property type="match status" value="1"/>
</dbReference>
<dbReference type="CDD" id="cd21886">
    <property type="entry name" value="SARAH_RASSF2-like"/>
    <property type="match status" value="1"/>
</dbReference>
<dbReference type="GO" id="GO:0046872">
    <property type="term" value="F:metal ion binding"/>
    <property type="evidence" value="ECO:0007669"/>
    <property type="project" value="UniProtKB-KW"/>
</dbReference>
<dbReference type="AlphaFoldDB" id="A0A9P0J014"/>
<dbReference type="Gene3D" id="1.20.5.110">
    <property type="match status" value="1"/>
</dbReference>
<evidence type="ECO:0000256" key="1">
    <source>
        <dbReference type="ARBA" id="ARBA00022723"/>
    </source>
</evidence>
<proteinExistence type="predicted"/>
<accession>A0A9P0J014</accession>
<feature type="region of interest" description="Disordered" evidence="5">
    <location>
        <begin position="257"/>
        <end position="276"/>
    </location>
</feature>
<dbReference type="Pfam" id="PF00788">
    <property type="entry name" value="RA"/>
    <property type="match status" value="1"/>
</dbReference>
<dbReference type="SMART" id="SM00314">
    <property type="entry name" value="RA"/>
    <property type="match status" value="1"/>
</dbReference>
<dbReference type="GO" id="GO:0007165">
    <property type="term" value="P:signal transduction"/>
    <property type="evidence" value="ECO:0007669"/>
    <property type="project" value="InterPro"/>
</dbReference>
<dbReference type="Gene3D" id="3.10.20.90">
    <property type="entry name" value="Phosphatidylinositol 3-kinase Catalytic Subunit, Chain A, domain 1"/>
    <property type="match status" value="1"/>
</dbReference>
<feature type="transmembrane region" description="Helical" evidence="6">
    <location>
        <begin position="304"/>
        <end position="322"/>
    </location>
</feature>
<keyword evidence="11" id="KW-1185">Reference proteome</keyword>
<dbReference type="PROSITE" id="PS50951">
    <property type="entry name" value="SARAH"/>
    <property type="match status" value="1"/>
</dbReference>
<sequence length="491" mass="57414">MWKCHKCGKPVYFAERMQSLGYDWHPECLRCEECSKRLNPGQHAEHKGVPYCHVPCYGVLFGPQLYGHGTRVESHTSFGRVENKYPFGPNVERSELDEKLKMYNKYYEGRSGEIRSREVNGRPILEGALRIYWAVTDMIHLKEDDDQRIKNRILRESDVPLMKLQSKYVTNNSKNDQHQNGNNSLSKFNTLPNNLNHNDVKDDLSEFLKVEKEVAGSEKVCSTKGDIEALVPDKNDEYSENFETQLEKETGDKYLLRSRSLDDDTSDNEYNDESLSDHQDEFVNNVRMRRKSGSTAIKRRHDNLLNYFLFKCILFFCLYFRTGRLNGKNRTKLKRRCSINGHFYNRETSFFTPPYGSQMSVWVTSLVTTPEVINLMLDKYKVDGKANQFSLFLVFDNGERRKLLDDEYPLVVRLIQGPHEDVSRLYLMESRTTDEISCDVAQFLNFSLPECKAILAGYDAEEEKHIIAVQAKYEEMRKRIKQRMEQLKVRL</sequence>
<keyword evidence="2 4" id="KW-0862">Zinc</keyword>
<dbReference type="Pfam" id="PF00412">
    <property type="entry name" value="LIM"/>
    <property type="match status" value="1"/>
</dbReference>
<dbReference type="EMBL" id="OU899035">
    <property type="protein sequence ID" value="CAH1724026.1"/>
    <property type="molecule type" value="Genomic_DNA"/>
</dbReference>
<dbReference type="InterPro" id="IPR011524">
    <property type="entry name" value="SARAH_dom"/>
</dbReference>
<feature type="compositionally biased region" description="Acidic residues" evidence="5">
    <location>
        <begin position="263"/>
        <end position="274"/>
    </location>
</feature>
<dbReference type="PANTHER" id="PTHR22738:SF15">
    <property type="entry name" value="LD40758P"/>
    <property type="match status" value="1"/>
</dbReference>
<evidence type="ECO:0000259" key="7">
    <source>
        <dbReference type="PROSITE" id="PS50023"/>
    </source>
</evidence>
<dbReference type="SUPFAM" id="SSF54236">
    <property type="entry name" value="Ubiquitin-like"/>
    <property type="match status" value="1"/>
</dbReference>
<evidence type="ECO:0000256" key="5">
    <source>
        <dbReference type="SAM" id="MobiDB-lite"/>
    </source>
</evidence>
<evidence type="ECO:0000256" key="4">
    <source>
        <dbReference type="PROSITE-ProRule" id="PRU00125"/>
    </source>
</evidence>
<feature type="domain" description="LIM zinc-binding" evidence="7">
    <location>
        <begin position="2"/>
        <end position="63"/>
    </location>
</feature>
<dbReference type="Gene3D" id="2.10.110.10">
    <property type="entry name" value="Cysteine Rich Protein"/>
    <property type="match status" value="1"/>
</dbReference>
<keyword evidence="6" id="KW-1133">Transmembrane helix</keyword>
<evidence type="ECO:0000256" key="2">
    <source>
        <dbReference type="ARBA" id="ARBA00022833"/>
    </source>
</evidence>
<dbReference type="Pfam" id="PF16517">
    <property type="entry name" value="Nore1-SARAH"/>
    <property type="match status" value="1"/>
</dbReference>
<evidence type="ECO:0000256" key="3">
    <source>
        <dbReference type="ARBA" id="ARBA00023038"/>
    </source>
</evidence>
<dbReference type="PROSITE" id="PS00478">
    <property type="entry name" value="LIM_DOMAIN_1"/>
    <property type="match status" value="1"/>
</dbReference>
<reference evidence="10" key="1">
    <citation type="submission" date="2022-02" db="EMBL/GenBank/DDBJ databases">
        <authorList>
            <person name="King R."/>
        </authorList>
    </citation>
    <scope>NUCLEOTIDE SEQUENCE</scope>
</reference>
<protein>
    <recommendedName>
        <fullName evidence="12">Ras association domain-containing protein 2</fullName>
    </recommendedName>
</protein>
<dbReference type="CDD" id="cd09401">
    <property type="entry name" value="LIM_TLP_like"/>
    <property type="match status" value="1"/>
</dbReference>
<keyword evidence="3 4" id="KW-0440">LIM domain</keyword>
<keyword evidence="6" id="KW-0472">Membrane</keyword>
<dbReference type="InterPro" id="IPR000159">
    <property type="entry name" value="RA_dom"/>
</dbReference>
<keyword evidence="6" id="KW-0812">Transmembrane</keyword>
<dbReference type="InterPro" id="IPR001781">
    <property type="entry name" value="Znf_LIM"/>
</dbReference>
<evidence type="ECO:0000313" key="11">
    <source>
        <dbReference type="Proteomes" id="UP001154329"/>
    </source>
</evidence>
<dbReference type="Proteomes" id="UP001154329">
    <property type="component" value="Chromosome 2"/>
</dbReference>
<evidence type="ECO:0000256" key="6">
    <source>
        <dbReference type="SAM" id="Phobius"/>
    </source>
</evidence>
<feature type="domain" description="SARAH" evidence="9">
    <location>
        <begin position="440"/>
        <end position="487"/>
    </location>
</feature>
<dbReference type="CDD" id="cd01784">
    <property type="entry name" value="RA_RASSF2_like"/>
    <property type="match status" value="1"/>
</dbReference>
<dbReference type="PROSITE" id="PS50200">
    <property type="entry name" value="RA"/>
    <property type="match status" value="1"/>
</dbReference>
<evidence type="ECO:0008006" key="12">
    <source>
        <dbReference type="Google" id="ProtNLM"/>
    </source>
</evidence>
<dbReference type="InterPro" id="IPR033614">
    <property type="entry name" value="RASSF1-6"/>
</dbReference>
<evidence type="ECO:0000313" key="10">
    <source>
        <dbReference type="EMBL" id="CAH1724026.1"/>
    </source>
</evidence>
<name>A0A9P0J014_APHGO</name>
<organism evidence="10 11">
    <name type="scientific">Aphis gossypii</name>
    <name type="common">Cotton aphid</name>
    <dbReference type="NCBI Taxonomy" id="80765"/>
    <lineage>
        <taxon>Eukaryota</taxon>
        <taxon>Metazoa</taxon>
        <taxon>Ecdysozoa</taxon>
        <taxon>Arthropoda</taxon>
        <taxon>Hexapoda</taxon>
        <taxon>Insecta</taxon>
        <taxon>Pterygota</taxon>
        <taxon>Neoptera</taxon>
        <taxon>Paraneoptera</taxon>
        <taxon>Hemiptera</taxon>
        <taxon>Sternorrhyncha</taxon>
        <taxon>Aphidomorpha</taxon>
        <taxon>Aphidoidea</taxon>
        <taxon>Aphididae</taxon>
        <taxon>Aphidini</taxon>
        <taxon>Aphis</taxon>
        <taxon>Aphis</taxon>
    </lineage>
</organism>
<dbReference type="SUPFAM" id="SSF57716">
    <property type="entry name" value="Glucocorticoid receptor-like (DNA-binding domain)"/>
    <property type="match status" value="2"/>
</dbReference>
<keyword evidence="1 4" id="KW-0479">Metal-binding</keyword>
<dbReference type="SMART" id="SM00132">
    <property type="entry name" value="LIM"/>
    <property type="match status" value="1"/>
</dbReference>
<feature type="domain" description="Ras-associating" evidence="8">
    <location>
        <begin position="340"/>
        <end position="432"/>
    </location>
</feature>
<dbReference type="PANTHER" id="PTHR22738">
    <property type="entry name" value="RASSF"/>
    <property type="match status" value="1"/>
</dbReference>
<evidence type="ECO:0000259" key="8">
    <source>
        <dbReference type="PROSITE" id="PS50200"/>
    </source>
</evidence>